<dbReference type="EMBL" id="CP024902">
    <property type="protein sequence ID" value="AXF19152.1"/>
    <property type="molecule type" value="Genomic_DNA"/>
</dbReference>
<dbReference type="AlphaFoldDB" id="A0A2Z5MPT5"/>
<feature type="region of interest" description="Disordered" evidence="1">
    <location>
        <begin position="42"/>
        <end position="69"/>
    </location>
</feature>
<evidence type="ECO:0000313" key="2">
    <source>
        <dbReference type="EMBL" id="AXF19152.1"/>
    </source>
</evidence>
<evidence type="ECO:0000313" key="3">
    <source>
        <dbReference type="Proteomes" id="UP000253104"/>
    </source>
</evidence>
<organism evidence="2 3">
    <name type="scientific">Burkholderia pyrrocinia</name>
    <name type="common">Pseudomonas pyrrocinia</name>
    <dbReference type="NCBI Taxonomy" id="60550"/>
    <lineage>
        <taxon>Bacteria</taxon>
        <taxon>Pseudomonadati</taxon>
        <taxon>Pseudomonadota</taxon>
        <taxon>Betaproteobacteria</taxon>
        <taxon>Burkholderiales</taxon>
        <taxon>Burkholderiaceae</taxon>
        <taxon>Burkholderia</taxon>
        <taxon>Burkholderia cepacia complex</taxon>
    </lineage>
</organism>
<gene>
    <name evidence="2" type="ORF">CUJ89_00525</name>
</gene>
<name>A0A2Z5MPT5_BURPY</name>
<sequence length="136" mass="14578">MRSSSVVRMKKAKKCGIVRAIDACATIVGRRVDPAWHGRVRERRNSGKPAVHANADTDANATTRDGTGTPIRAAERLGKAAMTHGAPHDERAAPAALPAPIHRPALLIQPYSLFCILLVGELPTDFPDRAVGESRV</sequence>
<accession>A0A2Z5MPT5</accession>
<evidence type="ECO:0000256" key="1">
    <source>
        <dbReference type="SAM" id="MobiDB-lite"/>
    </source>
</evidence>
<dbReference type="Proteomes" id="UP000253104">
    <property type="component" value="Chromosome mHSR5_A"/>
</dbReference>
<reference evidence="2 3" key="1">
    <citation type="journal article" date="2018" name="ISME J.">
        <title>Involvement of Burkholderiaceae and sulfurous volatiles in disease-suppressive soils.</title>
        <authorList>
            <person name="Carrion V.J."/>
            <person name="Cordovez V."/>
            <person name="Tyc O."/>
            <person name="Etalo D.W."/>
            <person name="de Bruijn I."/>
            <person name="de Jager V.C."/>
            <person name="Medema M.H."/>
            <person name="Eberl L."/>
            <person name="Raaijmakers J.M."/>
        </authorList>
    </citation>
    <scope>NUCLEOTIDE SEQUENCE [LARGE SCALE GENOMIC DNA]</scope>
    <source>
        <strain evidence="3">mHSR5</strain>
    </source>
</reference>
<feature type="compositionally biased region" description="Low complexity" evidence="1">
    <location>
        <begin position="53"/>
        <end position="69"/>
    </location>
</feature>
<proteinExistence type="predicted"/>
<protein>
    <submittedName>
        <fullName evidence="2">Uncharacterized protein</fullName>
    </submittedName>
</protein>